<dbReference type="Pfam" id="PF13614">
    <property type="entry name" value="AAA_31"/>
    <property type="match status" value="1"/>
</dbReference>
<dbReference type="Gene3D" id="3.40.50.300">
    <property type="entry name" value="P-loop containing nucleotide triphosphate hydrolases"/>
    <property type="match status" value="1"/>
</dbReference>
<dbReference type="AlphaFoldDB" id="Q2IHR3"/>
<dbReference type="CDD" id="cd02042">
    <property type="entry name" value="ParAB_family"/>
    <property type="match status" value="1"/>
</dbReference>
<evidence type="ECO:0000313" key="2">
    <source>
        <dbReference type="EMBL" id="ABC84118.1"/>
    </source>
</evidence>
<dbReference type="InterPro" id="IPR027417">
    <property type="entry name" value="P-loop_NTPase"/>
</dbReference>
<dbReference type="InterPro" id="IPR050678">
    <property type="entry name" value="DNA_Partitioning_ATPase"/>
</dbReference>
<accession>Q2IHR3</accession>
<dbReference type="PANTHER" id="PTHR13696:SF52">
    <property type="entry name" value="PARA FAMILY PROTEIN CT_582"/>
    <property type="match status" value="1"/>
</dbReference>
<dbReference type="FunFam" id="3.40.50.300:FF:000285">
    <property type="entry name" value="Sporulation initiation inhibitor Soj"/>
    <property type="match status" value="1"/>
</dbReference>
<proteinExistence type="predicted"/>
<feature type="domain" description="AAA" evidence="1">
    <location>
        <begin position="19"/>
        <end position="193"/>
    </location>
</feature>
<evidence type="ECO:0000313" key="3">
    <source>
        <dbReference type="Proteomes" id="UP000001935"/>
    </source>
</evidence>
<gene>
    <name evidence="2" type="ordered locus">Adeh_4355</name>
</gene>
<dbReference type="EMBL" id="CP000251">
    <property type="protein sequence ID" value="ABC84118.1"/>
    <property type="molecule type" value="Genomic_DNA"/>
</dbReference>
<dbReference type="PANTHER" id="PTHR13696">
    <property type="entry name" value="P-LOOP CONTAINING NUCLEOSIDE TRIPHOSPHATE HYDROLASE"/>
    <property type="match status" value="1"/>
</dbReference>
<organism evidence="2 3">
    <name type="scientific">Anaeromyxobacter dehalogenans (strain 2CP-C)</name>
    <dbReference type="NCBI Taxonomy" id="290397"/>
    <lineage>
        <taxon>Bacteria</taxon>
        <taxon>Pseudomonadati</taxon>
        <taxon>Myxococcota</taxon>
        <taxon>Myxococcia</taxon>
        <taxon>Myxococcales</taxon>
        <taxon>Cystobacterineae</taxon>
        <taxon>Anaeromyxobacteraceae</taxon>
        <taxon>Anaeromyxobacter</taxon>
    </lineage>
</organism>
<protein>
    <submittedName>
        <fullName evidence="2">Chromosome segregation ATPase</fullName>
    </submittedName>
</protein>
<dbReference type="InterPro" id="IPR025669">
    <property type="entry name" value="AAA_dom"/>
</dbReference>
<reference evidence="2 3" key="1">
    <citation type="submission" date="2006-01" db="EMBL/GenBank/DDBJ databases">
        <title>Complete sequence of Anaeromyxobacter dehalogenans 2CP-C.</title>
        <authorList>
            <consortium name="US DOE Joint Genome Institute"/>
            <person name="Copeland A."/>
            <person name="Lucas S."/>
            <person name="Lapidus A."/>
            <person name="Barry K."/>
            <person name="Detter J.C."/>
            <person name="Glavina T."/>
            <person name="Hammon N."/>
            <person name="Israni S."/>
            <person name="Pitluck S."/>
            <person name="Brettin T."/>
            <person name="Bruce D."/>
            <person name="Han C."/>
            <person name="Tapia R."/>
            <person name="Gilna P."/>
            <person name="Kiss H."/>
            <person name="Schmutz J."/>
            <person name="Larimer F."/>
            <person name="Land M."/>
            <person name="Kyrpides N."/>
            <person name="Anderson I."/>
            <person name="Sanford R.A."/>
            <person name="Ritalahti K.M."/>
            <person name="Thomas H.S."/>
            <person name="Kirby J.R."/>
            <person name="Zhulin I.B."/>
            <person name="Loeffler F.E."/>
            <person name="Richardson P."/>
        </authorList>
    </citation>
    <scope>NUCLEOTIDE SEQUENCE [LARGE SCALE GENOMIC DNA]</scope>
    <source>
        <strain evidence="2 3">2CP-C</strain>
    </source>
</reference>
<sequence>MDETSAGGIAPVEAGRMGRILTIANQKGGVGKTTTAVNLAASLAAAEHRTLLVDVDPQGNAGSALGIRRDESEKSIYEVLLDDQPLSEAVRKTELKFLDLVPASRHLVGAELELAELDARESRLKRAVDTLASSYEYVVIDCPPSLGLLTLNGLVAAQGVIIPLQCEYYALEGLADVLKTIELVRAAANPGLTVDGIVLTMFSPNNLANQVADEIRKTFASQVFRTVIPRNVRLSEAPSHGKPILLYDVTSKGCQSYLELAREVAARFGAEGGLA</sequence>
<dbReference type="STRING" id="290397.Adeh_4355"/>
<dbReference type="SUPFAM" id="SSF52540">
    <property type="entry name" value="P-loop containing nucleoside triphosphate hydrolases"/>
    <property type="match status" value="1"/>
</dbReference>
<dbReference type="Proteomes" id="UP000001935">
    <property type="component" value="Chromosome"/>
</dbReference>
<dbReference type="eggNOG" id="COG1192">
    <property type="taxonomic scope" value="Bacteria"/>
</dbReference>
<dbReference type="KEGG" id="ade:Adeh_4355"/>
<evidence type="ECO:0000259" key="1">
    <source>
        <dbReference type="Pfam" id="PF13614"/>
    </source>
</evidence>
<dbReference type="HOGENOM" id="CLU_037612_1_4_7"/>
<name>Q2IHR3_ANADE</name>